<evidence type="ECO:0000313" key="4">
    <source>
        <dbReference type="Proteomes" id="UP000729402"/>
    </source>
</evidence>
<sequence>MSGNSKNTLLTTTGNKQLLMGTGRRGVGGSSVSRRSHAALLLLRTGNDGMRSEQEGSLAREEVKRRSPVNDDSGLLLMGKTKG</sequence>
<dbReference type="EMBL" id="JAAALK010000080">
    <property type="protein sequence ID" value="KAG8095293.1"/>
    <property type="molecule type" value="Genomic_DNA"/>
</dbReference>
<evidence type="ECO:0000313" key="3">
    <source>
        <dbReference type="EMBL" id="KAG8095296.1"/>
    </source>
</evidence>
<evidence type="ECO:0000256" key="1">
    <source>
        <dbReference type="SAM" id="MobiDB-lite"/>
    </source>
</evidence>
<dbReference type="EMBL" id="JAAALK010000080">
    <property type="protein sequence ID" value="KAG8095296.1"/>
    <property type="molecule type" value="Genomic_DNA"/>
</dbReference>
<reference evidence="2" key="1">
    <citation type="journal article" date="2021" name="bioRxiv">
        <title>Whole Genome Assembly and Annotation of Northern Wild Rice, Zizania palustris L., Supports a Whole Genome Duplication in the Zizania Genus.</title>
        <authorList>
            <person name="Haas M."/>
            <person name="Kono T."/>
            <person name="Macchietto M."/>
            <person name="Millas R."/>
            <person name="McGilp L."/>
            <person name="Shao M."/>
            <person name="Duquette J."/>
            <person name="Hirsch C.N."/>
            <person name="Kimball J."/>
        </authorList>
    </citation>
    <scope>NUCLEOTIDE SEQUENCE</scope>
    <source>
        <tissue evidence="2">Fresh leaf tissue</tissue>
    </source>
</reference>
<comment type="caution">
    <text evidence="2">The sequence shown here is derived from an EMBL/GenBank/DDBJ whole genome shotgun (WGS) entry which is preliminary data.</text>
</comment>
<feature type="region of interest" description="Disordered" evidence="1">
    <location>
        <begin position="1"/>
        <end position="83"/>
    </location>
</feature>
<dbReference type="Proteomes" id="UP000729402">
    <property type="component" value="Unassembled WGS sequence"/>
</dbReference>
<keyword evidence="4" id="KW-1185">Reference proteome</keyword>
<dbReference type="AlphaFoldDB" id="A0A8J6BZJ3"/>
<accession>A0A8J6BZJ3</accession>
<name>A0A8J6BZJ3_ZIZPA</name>
<feature type="compositionally biased region" description="Polar residues" evidence="1">
    <location>
        <begin position="1"/>
        <end position="16"/>
    </location>
</feature>
<proteinExistence type="predicted"/>
<evidence type="ECO:0000313" key="2">
    <source>
        <dbReference type="EMBL" id="KAG8095293.1"/>
    </source>
</evidence>
<organism evidence="2 4">
    <name type="scientific">Zizania palustris</name>
    <name type="common">Northern wild rice</name>
    <dbReference type="NCBI Taxonomy" id="103762"/>
    <lineage>
        <taxon>Eukaryota</taxon>
        <taxon>Viridiplantae</taxon>
        <taxon>Streptophyta</taxon>
        <taxon>Embryophyta</taxon>
        <taxon>Tracheophyta</taxon>
        <taxon>Spermatophyta</taxon>
        <taxon>Magnoliopsida</taxon>
        <taxon>Liliopsida</taxon>
        <taxon>Poales</taxon>
        <taxon>Poaceae</taxon>
        <taxon>BOP clade</taxon>
        <taxon>Oryzoideae</taxon>
        <taxon>Oryzeae</taxon>
        <taxon>Zizaniinae</taxon>
        <taxon>Zizania</taxon>
    </lineage>
</organism>
<gene>
    <name evidence="2" type="ORF">GUJ93_ZPchr0012g19224</name>
    <name evidence="3" type="ORF">GUJ93_ZPchr0012g22238</name>
</gene>
<reference evidence="2" key="2">
    <citation type="submission" date="2021-02" db="EMBL/GenBank/DDBJ databases">
        <authorList>
            <person name="Kimball J.A."/>
            <person name="Haas M.W."/>
            <person name="Macchietto M."/>
            <person name="Kono T."/>
            <person name="Duquette J."/>
            <person name="Shao M."/>
        </authorList>
    </citation>
    <scope>NUCLEOTIDE SEQUENCE</scope>
    <source>
        <tissue evidence="2">Fresh leaf tissue</tissue>
    </source>
</reference>
<feature type="compositionally biased region" description="Basic and acidic residues" evidence="1">
    <location>
        <begin position="50"/>
        <end position="69"/>
    </location>
</feature>
<feature type="compositionally biased region" description="Low complexity" evidence="1">
    <location>
        <begin position="30"/>
        <end position="44"/>
    </location>
</feature>
<protein>
    <submittedName>
        <fullName evidence="2">Uncharacterized protein</fullName>
    </submittedName>
</protein>